<dbReference type="AlphaFoldDB" id="A0A9J7BQ50"/>
<gene>
    <name evidence="2" type="ORF">MOP44_02000</name>
</gene>
<reference evidence="2" key="1">
    <citation type="submission" date="2021-04" db="EMBL/GenBank/DDBJ databases">
        <title>Phylogenetic analysis of Acidobacteriaceae.</title>
        <authorList>
            <person name="Qiu L."/>
            <person name="Zhang Q."/>
        </authorList>
    </citation>
    <scope>NUCLEOTIDE SEQUENCE</scope>
    <source>
        <strain evidence="2">DSM 25168</strain>
    </source>
</reference>
<dbReference type="InterPro" id="IPR000836">
    <property type="entry name" value="PRTase_dom"/>
</dbReference>
<organism evidence="2 3">
    <name type="scientific">Occallatibacter riparius</name>
    <dbReference type="NCBI Taxonomy" id="1002689"/>
    <lineage>
        <taxon>Bacteria</taxon>
        <taxon>Pseudomonadati</taxon>
        <taxon>Acidobacteriota</taxon>
        <taxon>Terriglobia</taxon>
        <taxon>Terriglobales</taxon>
        <taxon>Acidobacteriaceae</taxon>
        <taxon>Occallatibacter</taxon>
    </lineage>
</organism>
<keyword evidence="2" id="KW-0808">Transferase</keyword>
<dbReference type="Proteomes" id="UP001059380">
    <property type="component" value="Chromosome"/>
</dbReference>
<dbReference type="EMBL" id="CP093313">
    <property type="protein sequence ID" value="UWZ84719.1"/>
    <property type="molecule type" value="Genomic_DNA"/>
</dbReference>
<dbReference type="Gene3D" id="3.40.50.2020">
    <property type="match status" value="1"/>
</dbReference>
<dbReference type="KEGG" id="orp:MOP44_02000"/>
<dbReference type="RefSeq" id="WP_260794225.1">
    <property type="nucleotide sequence ID" value="NZ_CP093313.1"/>
</dbReference>
<name>A0A9J7BQ50_9BACT</name>
<dbReference type="CDD" id="cd06223">
    <property type="entry name" value="PRTases_typeI"/>
    <property type="match status" value="1"/>
</dbReference>
<dbReference type="Gene3D" id="3.30.1310.20">
    <property type="entry name" value="PRTase-like"/>
    <property type="match status" value="1"/>
</dbReference>
<feature type="domain" description="Phosphoribosyltransferase" evidence="1">
    <location>
        <begin position="8"/>
        <end position="163"/>
    </location>
</feature>
<dbReference type="GO" id="GO:0016757">
    <property type="term" value="F:glycosyltransferase activity"/>
    <property type="evidence" value="ECO:0007669"/>
    <property type="project" value="UniProtKB-KW"/>
</dbReference>
<accession>A0A9J7BQ50</accession>
<evidence type="ECO:0000313" key="2">
    <source>
        <dbReference type="EMBL" id="UWZ84719.1"/>
    </source>
</evidence>
<protein>
    <submittedName>
        <fullName evidence="2">Phosphoribosyltransferase</fullName>
    </submittedName>
</protein>
<dbReference type="Pfam" id="PF00156">
    <property type="entry name" value="Pribosyltran"/>
    <property type="match status" value="1"/>
</dbReference>
<proteinExistence type="predicted"/>
<keyword evidence="2" id="KW-0328">Glycosyltransferase</keyword>
<evidence type="ECO:0000313" key="3">
    <source>
        <dbReference type="Proteomes" id="UP001059380"/>
    </source>
</evidence>
<keyword evidence="3" id="KW-1185">Reference proteome</keyword>
<sequence length="219" mass="23494">MRFHDRSDAGRRLAEQLAAFTNLPDVQVLALPRGGVPVAFEIAQRLHEPLDVWVVRKLGAPEIPELAIGAIAPGDIELLSPDIIRHLGIPSEVVGAIAAHERAELDRREKTYRGDRPPVEVAGKTVILVDDGLATGSSMRAAVASLRQRNPTGIVVAVPVAARQVVAQLQREGSQVVCLLTPADLDAVGQWYDDFSQTSDAEVCVLLARAAELAQSRPA</sequence>
<evidence type="ECO:0000259" key="1">
    <source>
        <dbReference type="Pfam" id="PF00156"/>
    </source>
</evidence>
<dbReference type="InterPro" id="IPR029057">
    <property type="entry name" value="PRTase-like"/>
</dbReference>
<dbReference type="SUPFAM" id="SSF53271">
    <property type="entry name" value="PRTase-like"/>
    <property type="match status" value="1"/>
</dbReference>